<dbReference type="GO" id="GO:0016706">
    <property type="term" value="F:2-oxoglutarate-dependent dioxygenase activity"/>
    <property type="evidence" value="ECO:0007669"/>
    <property type="project" value="UniProtKB-ARBA"/>
</dbReference>
<evidence type="ECO:0000313" key="1">
    <source>
        <dbReference type="EMBL" id="SDC68313.1"/>
    </source>
</evidence>
<name>A0A1G6NKA8_9GAMM</name>
<dbReference type="RefSeq" id="WP_092621220.1">
    <property type="nucleotide sequence ID" value="NZ_FMYK01000010.1"/>
</dbReference>
<dbReference type="AlphaFoldDB" id="A0A1G6NKA8"/>
<protein>
    <submittedName>
        <fullName evidence="1">Phytanoyl-CoA dioxygenase (PhyH)</fullName>
    </submittedName>
</protein>
<dbReference type="InterPro" id="IPR008775">
    <property type="entry name" value="Phytyl_CoA_dOase-like"/>
</dbReference>
<reference evidence="2" key="1">
    <citation type="submission" date="2016-09" db="EMBL/GenBank/DDBJ databases">
        <authorList>
            <person name="Varghese N."/>
            <person name="Submissions S."/>
        </authorList>
    </citation>
    <scope>NUCLEOTIDE SEQUENCE [LARGE SCALE GENOMIC DNA]</scope>
    <source>
        <strain evidence="2">ANC 3699</strain>
    </source>
</reference>
<accession>A0A1G6NKA8</accession>
<dbReference type="EMBL" id="FMYK01000010">
    <property type="protein sequence ID" value="SDC68313.1"/>
    <property type="molecule type" value="Genomic_DNA"/>
</dbReference>
<keyword evidence="2" id="KW-1185">Reference proteome</keyword>
<gene>
    <name evidence="1" type="ORF">SAMN05421749_11022</name>
</gene>
<dbReference type="SUPFAM" id="SSF51197">
    <property type="entry name" value="Clavaminate synthase-like"/>
    <property type="match status" value="1"/>
</dbReference>
<dbReference type="Gene3D" id="2.60.120.620">
    <property type="entry name" value="q2cbj1_9rhob like domain"/>
    <property type="match status" value="1"/>
</dbReference>
<organism evidence="1 2">
    <name type="scientific">Acinetobacter marinus</name>
    <dbReference type="NCBI Taxonomy" id="281375"/>
    <lineage>
        <taxon>Bacteria</taxon>
        <taxon>Pseudomonadati</taxon>
        <taxon>Pseudomonadota</taxon>
        <taxon>Gammaproteobacteria</taxon>
        <taxon>Moraxellales</taxon>
        <taxon>Moraxellaceae</taxon>
        <taxon>Acinetobacter</taxon>
    </lineage>
</organism>
<evidence type="ECO:0000313" key="2">
    <source>
        <dbReference type="Proteomes" id="UP000242317"/>
    </source>
</evidence>
<sequence>MKKKFKQIQQFWQKPQTKQAWQELKQIAKSDPVKFPWWLATTFSTASSFVDHPILGNSHLNDMGLHELRVKQGFQLANARREKLAQFLSRDEVAQYQQNGFILKENFLPEAEFQTLKTELTETPLPTRETLQGDTVTRRMALDFRTLPDLPNTQKLIDSRHWQNLINYVGSFKLQPLYYVQVIISQVRKSRPDPQTALHSDTFHPSMKAWLFFTDVAEDEGPFVYVAGSHILNDRRLAWERERALNIQDSDRMSQRGSFRIKESELADLGYGAPKKFAVKANTLVIADTYGFHARGLSARPSMRIELWAFARRNPFLPWAGFDPTRLPLVKSRLIPALWWGMDMMEEKGIRKNPWRDVGLKRATDPAEITSK</sequence>
<proteinExistence type="predicted"/>
<keyword evidence="1" id="KW-0560">Oxidoreductase</keyword>
<dbReference type="Pfam" id="PF05721">
    <property type="entry name" value="PhyH"/>
    <property type="match status" value="1"/>
</dbReference>
<keyword evidence="1" id="KW-0223">Dioxygenase</keyword>
<dbReference type="Proteomes" id="UP000242317">
    <property type="component" value="Unassembled WGS sequence"/>
</dbReference>
<dbReference type="OrthoDB" id="547161at2"/>